<keyword evidence="3" id="KW-1185">Reference proteome</keyword>
<gene>
    <name evidence="2" type="ORF">BMF94_1120</name>
</gene>
<organism evidence="2 3">
    <name type="scientific">Rhodotorula taiwanensis</name>
    <dbReference type="NCBI Taxonomy" id="741276"/>
    <lineage>
        <taxon>Eukaryota</taxon>
        <taxon>Fungi</taxon>
        <taxon>Dikarya</taxon>
        <taxon>Basidiomycota</taxon>
        <taxon>Pucciniomycotina</taxon>
        <taxon>Microbotryomycetes</taxon>
        <taxon>Sporidiobolales</taxon>
        <taxon>Sporidiobolaceae</taxon>
        <taxon>Rhodotorula</taxon>
    </lineage>
</organism>
<feature type="compositionally biased region" description="Pro residues" evidence="1">
    <location>
        <begin position="228"/>
        <end position="237"/>
    </location>
</feature>
<sequence length="336" mass="37657">MHMAIAHSTIWMRRKRTNKLLETASTLSQFLRLRQFFADRHRVMLSTTTDPPPGGHSLKSPQIHEILAACLPLPSEVKLQLDMLSIAEIEAKALATRDGHALHELLGKEFKKEYAALFHSVLSLCAVDRWRQTERQYGVCDLVDARQQERLSLADWRHLRLGLDERQLELRNLAAQRLHFPDEASFAKELDDILPPAAIVAEALHERRALARDETRLERNRSAAPVDHFPPPRPAAPPQSRRSVPTAERSPAPFSADDSRADAGPRARTPDPNADASSDLFGKAPASPGLPSAHMDLPDLPDLFDHFSLGARPTLGLRAARHYRTTAAQWAASRRW</sequence>
<feature type="compositionally biased region" description="Basic and acidic residues" evidence="1">
    <location>
        <begin position="257"/>
        <end position="269"/>
    </location>
</feature>
<name>A0A2S5BGB0_9BASI</name>
<feature type="compositionally biased region" description="Basic and acidic residues" evidence="1">
    <location>
        <begin position="212"/>
        <end position="221"/>
    </location>
</feature>
<comment type="caution">
    <text evidence="2">The sequence shown here is derived from an EMBL/GenBank/DDBJ whole genome shotgun (WGS) entry which is preliminary data.</text>
</comment>
<evidence type="ECO:0000256" key="1">
    <source>
        <dbReference type="SAM" id="MobiDB-lite"/>
    </source>
</evidence>
<dbReference type="AlphaFoldDB" id="A0A2S5BGB0"/>
<evidence type="ECO:0000313" key="3">
    <source>
        <dbReference type="Proteomes" id="UP000237144"/>
    </source>
</evidence>
<protein>
    <submittedName>
        <fullName evidence="2">Uncharacterized protein</fullName>
    </submittedName>
</protein>
<dbReference type="Proteomes" id="UP000237144">
    <property type="component" value="Unassembled WGS sequence"/>
</dbReference>
<accession>A0A2S5BGB0</accession>
<feature type="region of interest" description="Disordered" evidence="1">
    <location>
        <begin position="212"/>
        <end position="294"/>
    </location>
</feature>
<proteinExistence type="predicted"/>
<reference evidence="2 3" key="1">
    <citation type="journal article" date="2018" name="Front. Microbiol.">
        <title>Prospects for Fungal Bioremediation of Acidic Radioactive Waste Sites: Characterization and Genome Sequence of Rhodotorula taiwanensis MD1149.</title>
        <authorList>
            <person name="Tkavc R."/>
            <person name="Matrosova V.Y."/>
            <person name="Grichenko O.E."/>
            <person name="Gostincar C."/>
            <person name="Volpe R.P."/>
            <person name="Klimenkova P."/>
            <person name="Gaidamakova E.K."/>
            <person name="Zhou C.E."/>
            <person name="Stewart B.J."/>
            <person name="Lyman M.G."/>
            <person name="Malfatti S.A."/>
            <person name="Rubinfeld B."/>
            <person name="Courtot M."/>
            <person name="Singh J."/>
            <person name="Dalgard C.L."/>
            <person name="Hamilton T."/>
            <person name="Frey K.G."/>
            <person name="Gunde-Cimerman N."/>
            <person name="Dugan L."/>
            <person name="Daly M.J."/>
        </authorList>
    </citation>
    <scope>NUCLEOTIDE SEQUENCE [LARGE SCALE GENOMIC DNA]</scope>
    <source>
        <strain evidence="2 3">MD1149</strain>
    </source>
</reference>
<dbReference type="EMBL" id="PJQD01000011">
    <property type="protein sequence ID" value="POY75807.1"/>
    <property type="molecule type" value="Genomic_DNA"/>
</dbReference>
<evidence type="ECO:0000313" key="2">
    <source>
        <dbReference type="EMBL" id="POY75807.1"/>
    </source>
</evidence>